<dbReference type="Gene3D" id="1.25.40.10">
    <property type="entry name" value="Tetratricopeptide repeat domain"/>
    <property type="match status" value="1"/>
</dbReference>
<evidence type="ECO:0000313" key="2">
    <source>
        <dbReference type="EMBL" id="MBB5808016.1"/>
    </source>
</evidence>
<organism evidence="2 3">
    <name type="scientific">Saccharothrix ecbatanensis</name>
    <dbReference type="NCBI Taxonomy" id="1105145"/>
    <lineage>
        <taxon>Bacteria</taxon>
        <taxon>Bacillati</taxon>
        <taxon>Actinomycetota</taxon>
        <taxon>Actinomycetes</taxon>
        <taxon>Pseudonocardiales</taxon>
        <taxon>Pseudonocardiaceae</taxon>
        <taxon>Saccharothrix</taxon>
    </lineage>
</organism>
<dbReference type="PANTHER" id="PTHR47691">
    <property type="entry name" value="REGULATOR-RELATED"/>
    <property type="match status" value="1"/>
</dbReference>
<proteinExistence type="predicted"/>
<dbReference type="Gene3D" id="3.40.50.300">
    <property type="entry name" value="P-loop containing nucleotide triphosphate hydrolases"/>
    <property type="match status" value="1"/>
</dbReference>
<dbReference type="PROSITE" id="PS50005">
    <property type="entry name" value="TPR"/>
    <property type="match status" value="1"/>
</dbReference>
<keyword evidence="3" id="KW-1185">Reference proteome</keyword>
<reference evidence="2 3" key="1">
    <citation type="submission" date="2020-08" db="EMBL/GenBank/DDBJ databases">
        <title>Sequencing the genomes of 1000 actinobacteria strains.</title>
        <authorList>
            <person name="Klenk H.-P."/>
        </authorList>
    </citation>
    <scope>NUCLEOTIDE SEQUENCE [LARGE SCALE GENOMIC DNA]</scope>
    <source>
        <strain evidence="2 3">DSM 45486</strain>
    </source>
</reference>
<dbReference type="SUPFAM" id="SSF52540">
    <property type="entry name" value="P-loop containing nucleoside triphosphate hydrolases"/>
    <property type="match status" value="1"/>
</dbReference>
<dbReference type="AlphaFoldDB" id="A0A7W9M5B9"/>
<keyword evidence="1" id="KW-0802">TPR repeat</keyword>
<evidence type="ECO:0000313" key="3">
    <source>
        <dbReference type="Proteomes" id="UP000552097"/>
    </source>
</evidence>
<dbReference type="EMBL" id="JACHMO010000001">
    <property type="protein sequence ID" value="MBB5808016.1"/>
    <property type="molecule type" value="Genomic_DNA"/>
</dbReference>
<dbReference type="GO" id="GO:0043531">
    <property type="term" value="F:ADP binding"/>
    <property type="evidence" value="ECO:0007669"/>
    <property type="project" value="InterPro"/>
</dbReference>
<dbReference type="SUPFAM" id="SSF48452">
    <property type="entry name" value="TPR-like"/>
    <property type="match status" value="2"/>
</dbReference>
<comment type="caution">
    <text evidence="2">The sequence shown here is derived from an EMBL/GenBank/DDBJ whole genome shotgun (WGS) entry which is preliminary data.</text>
</comment>
<dbReference type="PRINTS" id="PR00364">
    <property type="entry name" value="DISEASERSIST"/>
</dbReference>
<dbReference type="RefSeq" id="WP_184927985.1">
    <property type="nucleotide sequence ID" value="NZ_JACHMO010000001.1"/>
</dbReference>
<dbReference type="Proteomes" id="UP000552097">
    <property type="component" value="Unassembled WGS sequence"/>
</dbReference>
<dbReference type="SMART" id="SM00028">
    <property type="entry name" value="TPR"/>
    <property type="match status" value="6"/>
</dbReference>
<evidence type="ECO:0000256" key="1">
    <source>
        <dbReference type="PROSITE-ProRule" id="PRU00339"/>
    </source>
</evidence>
<accession>A0A7W9M5B9</accession>
<sequence length="752" mass="81740">MSNEHGADVANTMSSTTGAVVQAGAITGGVHLHSTRSDPVPPPHELPPDVHAFTDRLEELAQLDLLLASTEGPPSTAALVISAVSGTAGVGKTAFATHWAHRVSDRFPDGQLYVNLHGYSPDKPVPPAEALAGLLRSLGVPNSDIPHDADERAARFRSIAAGRRMLIVLDNARSADQVRPLLPGTSSCLVLVTSRDALPGLVSRDGARRVNLDLLPHDQAVALLRMLIGPRVDAEPEAADSLVRHCARLPLALRIAADLVTGSSEVTLAELVMDLADEQSRLDLLDAGDDPYTAVRAVLSWSYRNLEPEQARTFRLLGLHPGRDFDPVSAAVLIDTTPARVRRLLDSMVRAHLLERTAVGRYQMHDLLRVYAADLASQEESEEAQQAALERLFDFFLHTASLAMDILFPQERDRRPTLPADGGSPAHLVDDAQAVRWLEAERATLSAVAAQTVDTTWAVYATLLSTTLYRFLDIHGHFDDAVTLHSLAVTAGRHRGDDAAEGRALHNLGVVYQRLGRYAEARDHLEQAITMLRRAGSPLVEALALADLGHVQMHLGRHDDALSCGSAAFRLFESGGDRTGQGQVLNNMGLVLHRLGRHEESVEHAQRALALFRETDDRPRQGYALNDIGVALQHLDRHGEAKAYHEEALDLARATHDRGLEAEALNGLGNAMRRVEVTDEVLACHELALAIARDIGDRHEQAQAHEGFANAYEALGKVAEARERWSLALEIYLDLGAPEAAEVRRRLARLTG</sequence>
<protein>
    <submittedName>
        <fullName evidence="2">Tetratricopeptide (TPR) repeat protein</fullName>
    </submittedName>
</protein>
<feature type="repeat" description="TPR" evidence="1">
    <location>
        <begin position="502"/>
        <end position="535"/>
    </location>
</feature>
<dbReference type="InterPro" id="IPR019734">
    <property type="entry name" value="TPR_rpt"/>
</dbReference>
<name>A0A7W9M5B9_9PSEU</name>
<dbReference type="PANTHER" id="PTHR47691:SF3">
    <property type="entry name" value="HTH-TYPE TRANSCRIPTIONAL REGULATOR RV0890C-RELATED"/>
    <property type="match status" value="1"/>
</dbReference>
<gene>
    <name evidence="2" type="ORF">F4560_007784</name>
</gene>
<dbReference type="Pfam" id="PF13424">
    <property type="entry name" value="TPR_12"/>
    <property type="match status" value="3"/>
</dbReference>
<dbReference type="InterPro" id="IPR011990">
    <property type="entry name" value="TPR-like_helical_dom_sf"/>
</dbReference>
<dbReference type="InterPro" id="IPR027417">
    <property type="entry name" value="P-loop_NTPase"/>
</dbReference>
<dbReference type="PROSITE" id="PS50293">
    <property type="entry name" value="TPR_REGION"/>
    <property type="match status" value="1"/>
</dbReference>